<feature type="transmembrane region" description="Helical" evidence="7">
    <location>
        <begin position="83"/>
        <end position="101"/>
    </location>
</feature>
<protein>
    <submittedName>
        <fullName evidence="9">Cytochrome oxidase subunit III</fullName>
    </submittedName>
</protein>
<keyword evidence="4 7" id="KW-1133">Transmembrane helix</keyword>
<evidence type="ECO:0000313" key="9">
    <source>
        <dbReference type="EMBL" id="BCS89722.1"/>
    </source>
</evidence>
<name>A0ABM7P8E2_9BACT</name>
<accession>A0ABM7P8E2</accession>
<dbReference type="PANTHER" id="PTHR11403:SF6">
    <property type="entry name" value="NITRIC OXIDE REDUCTASE SUBUNIT E"/>
    <property type="match status" value="1"/>
</dbReference>
<dbReference type="InterPro" id="IPR024791">
    <property type="entry name" value="Cyt_c/ubiquinol_Oxase_su3"/>
</dbReference>
<dbReference type="SUPFAM" id="SSF81452">
    <property type="entry name" value="Cytochrome c oxidase subunit III-like"/>
    <property type="match status" value="1"/>
</dbReference>
<dbReference type="InterPro" id="IPR035973">
    <property type="entry name" value="Cyt_c_oxidase_su3-like_sf"/>
</dbReference>
<dbReference type="PROSITE" id="PS50253">
    <property type="entry name" value="COX3"/>
    <property type="match status" value="1"/>
</dbReference>
<comment type="subcellular location">
    <subcellularLocation>
        <location evidence="6">Cell membrane</location>
        <topology evidence="6">Multi-pass membrane protein</topology>
    </subcellularLocation>
    <subcellularLocation>
        <location evidence="1">Membrane</location>
        <topology evidence="1">Multi-pass membrane protein</topology>
    </subcellularLocation>
</comment>
<evidence type="ECO:0000256" key="1">
    <source>
        <dbReference type="ARBA" id="ARBA00004141"/>
    </source>
</evidence>
<evidence type="ECO:0000256" key="5">
    <source>
        <dbReference type="ARBA" id="ARBA00023136"/>
    </source>
</evidence>
<feature type="transmembrane region" description="Helical" evidence="7">
    <location>
        <begin position="12"/>
        <end position="34"/>
    </location>
</feature>
<dbReference type="Pfam" id="PF00510">
    <property type="entry name" value="COX3"/>
    <property type="match status" value="1"/>
</dbReference>
<dbReference type="Proteomes" id="UP001053296">
    <property type="component" value="Chromosome"/>
</dbReference>
<comment type="similarity">
    <text evidence="2 6">Belongs to the cytochrome c oxidase subunit 3 family.</text>
</comment>
<proteinExistence type="inferred from homology"/>
<reference evidence="9" key="1">
    <citation type="journal article" date="2022" name="Arch. Microbiol.">
        <title>Pseudodesulfovibrio sediminis sp. nov., a mesophilic and neutrophilic sulfate-reducing bacterium isolated from sediment of a brackish lake.</title>
        <authorList>
            <person name="Takahashi A."/>
            <person name="Kojima H."/>
            <person name="Watanabe M."/>
            <person name="Fukui M."/>
        </authorList>
    </citation>
    <scope>NUCLEOTIDE SEQUENCE</scope>
    <source>
        <strain evidence="9">SF6</strain>
    </source>
</reference>
<keyword evidence="10" id="KW-1185">Reference proteome</keyword>
<evidence type="ECO:0000313" key="10">
    <source>
        <dbReference type="Proteomes" id="UP001053296"/>
    </source>
</evidence>
<evidence type="ECO:0000256" key="6">
    <source>
        <dbReference type="RuleBase" id="RU003376"/>
    </source>
</evidence>
<feature type="transmembrane region" description="Helical" evidence="7">
    <location>
        <begin position="134"/>
        <end position="158"/>
    </location>
</feature>
<feature type="domain" description="Heme-copper oxidase subunit III family profile" evidence="8">
    <location>
        <begin position="1"/>
        <end position="198"/>
    </location>
</feature>
<gene>
    <name evidence="9" type="primary">coxC</name>
    <name evidence="9" type="ORF">PSDVSF_29640</name>
</gene>
<dbReference type="CDD" id="cd02862">
    <property type="entry name" value="NorE_like"/>
    <property type="match status" value="1"/>
</dbReference>
<dbReference type="InterPro" id="IPR000298">
    <property type="entry name" value="Cyt_c_oxidase-like_su3"/>
</dbReference>
<dbReference type="PANTHER" id="PTHR11403">
    <property type="entry name" value="CYTOCHROME C OXIDASE SUBUNIT III"/>
    <property type="match status" value="1"/>
</dbReference>
<keyword evidence="3 6" id="KW-0812">Transmembrane</keyword>
<evidence type="ECO:0000256" key="4">
    <source>
        <dbReference type="ARBA" id="ARBA00022989"/>
    </source>
</evidence>
<feature type="transmembrane region" description="Helical" evidence="7">
    <location>
        <begin position="178"/>
        <end position="197"/>
    </location>
</feature>
<dbReference type="RefSeq" id="WP_229591683.1">
    <property type="nucleotide sequence ID" value="NZ_AP024485.1"/>
</dbReference>
<evidence type="ECO:0000256" key="7">
    <source>
        <dbReference type="SAM" id="Phobius"/>
    </source>
</evidence>
<keyword evidence="5 7" id="KW-0472">Membrane</keyword>
<evidence type="ECO:0000256" key="2">
    <source>
        <dbReference type="ARBA" id="ARBA00010581"/>
    </source>
</evidence>
<organism evidence="9 10">
    <name type="scientific">Pseudodesulfovibrio sediminis</name>
    <dbReference type="NCBI Taxonomy" id="2810563"/>
    <lineage>
        <taxon>Bacteria</taxon>
        <taxon>Pseudomonadati</taxon>
        <taxon>Thermodesulfobacteriota</taxon>
        <taxon>Desulfovibrionia</taxon>
        <taxon>Desulfovibrionales</taxon>
        <taxon>Desulfovibrionaceae</taxon>
    </lineage>
</organism>
<dbReference type="Gene3D" id="1.20.120.80">
    <property type="entry name" value="Cytochrome c oxidase, subunit III, four-helix bundle"/>
    <property type="match status" value="1"/>
</dbReference>
<dbReference type="InterPro" id="IPR013833">
    <property type="entry name" value="Cyt_c_oxidase_su3_a-hlx"/>
</dbReference>
<evidence type="ECO:0000256" key="3">
    <source>
        <dbReference type="ARBA" id="ARBA00022692"/>
    </source>
</evidence>
<evidence type="ECO:0000259" key="8">
    <source>
        <dbReference type="PROSITE" id="PS50253"/>
    </source>
</evidence>
<feature type="transmembrane region" description="Helical" evidence="7">
    <location>
        <begin position="55"/>
        <end position="77"/>
    </location>
</feature>
<dbReference type="EMBL" id="AP024485">
    <property type="protein sequence ID" value="BCS89722.1"/>
    <property type="molecule type" value="Genomic_DNA"/>
</dbReference>
<sequence>MTDHRDYQGAKMGMWLFLFTEILLFGGLFVLYSVTLGRFPAEFHQASQLLDVTMGTTNTVILITSSLFAALAVTALQKGNAKLAQIFIALTIAFACGFLVIKYFEWTHKFHVGIYPGSPDIADWAPGKQAFFSLYFAMTGLHGIHVVIGMAVLSWVSWLIRVGKCTPEYFVALENAGLYWHLVDLIWIYLFPLYYLIT</sequence>